<proteinExistence type="predicted"/>
<keyword evidence="3" id="KW-1185">Reference proteome</keyword>
<dbReference type="AlphaFoldDB" id="A0A0D2C939"/>
<evidence type="ECO:0000256" key="1">
    <source>
        <dbReference type="SAM" id="MobiDB-lite"/>
    </source>
</evidence>
<reference evidence="2 3" key="1">
    <citation type="submission" date="2015-01" db="EMBL/GenBank/DDBJ databases">
        <title>The Genome Sequence of Cladophialophora immunda CBS83496.</title>
        <authorList>
            <consortium name="The Broad Institute Genomics Platform"/>
            <person name="Cuomo C."/>
            <person name="de Hoog S."/>
            <person name="Gorbushina A."/>
            <person name="Stielow B."/>
            <person name="Teixiera M."/>
            <person name="Abouelleil A."/>
            <person name="Chapman S.B."/>
            <person name="Priest M."/>
            <person name="Young S.K."/>
            <person name="Wortman J."/>
            <person name="Nusbaum C."/>
            <person name="Birren B."/>
        </authorList>
    </citation>
    <scope>NUCLEOTIDE SEQUENCE [LARGE SCALE GENOMIC DNA]</scope>
    <source>
        <strain evidence="2 3">CBS 83496</strain>
    </source>
</reference>
<dbReference type="VEuPathDB" id="FungiDB:PV07_06762"/>
<feature type="region of interest" description="Disordered" evidence="1">
    <location>
        <begin position="1"/>
        <end position="86"/>
    </location>
</feature>
<evidence type="ECO:0000313" key="3">
    <source>
        <dbReference type="Proteomes" id="UP000054466"/>
    </source>
</evidence>
<dbReference type="HOGENOM" id="CLU_1161021_0_0_1"/>
<evidence type="ECO:0000313" key="2">
    <source>
        <dbReference type="EMBL" id="KIW26980.1"/>
    </source>
</evidence>
<name>A0A0D2C939_9EURO</name>
<protein>
    <submittedName>
        <fullName evidence="2">Uncharacterized protein</fullName>
    </submittedName>
</protein>
<feature type="compositionally biased region" description="Low complexity" evidence="1">
    <location>
        <begin position="1"/>
        <end position="11"/>
    </location>
</feature>
<dbReference type="Proteomes" id="UP000054466">
    <property type="component" value="Unassembled WGS sequence"/>
</dbReference>
<dbReference type="RefSeq" id="XP_016247196.1">
    <property type="nucleotide sequence ID" value="XM_016393777.1"/>
</dbReference>
<accession>A0A0D2C939</accession>
<dbReference type="EMBL" id="KN847043">
    <property type="protein sequence ID" value="KIW26980.1"/>
    <property type="molecule type" value="Genomic_DNA"/>
</dbReference>
<gene>
    <name evidence="2" type="ORF">PV07_06762</name>
</gene>
<sequence>MKETTPTTRTRFSPRLAVHGRPRPRRRSDGVARPSPARSAGLTPKTISDQPRKSPVPSWTAFAQRRGSGRSKDPAPPAESLMKTTTTTTMCPRRRIMMAPMVTRMQGTKTTMTTMSPRIRNSKSPTTAKPTITMRRTTLTEEKGMTRMDSPTAAVAVMKEGNTDDSPLLDEKRDRSGARGWLTCLRVCRTRNSIPLMASQLMASSHDHFTKINSQFGCSVRFPNDVSRAISWEAQHSPY</sequence>
<organism evidence="2 3">
    <name type="scientific">Cladophialophora immunda</name>
    <dbReference type="NCBI Taxonomy" id="569365"/>
    <lineage>
        <taxon>Eukaryota</taxon>
        <taxon>Fungi</taxon>
        <taxon>Dikarya</taxon>
        <taxon>Ascomycota</taxon>
        <taxon>Pezizomycotina</taxon>
        <taxon>Eurotiomycetes</taxon>
        <taxon>Chaetothyriomycetidae</taxon>
        <taxon>Chaetothyriales</taxon>
        <taxon>Herpotrichiellaceae</taxon>
        <taxon>Cladophialophora</taxon>
    </lineage>
</organism>
<dbReference type="GeneID" id="27345956"/>